<keyword evidence="4" id="KW-1185">Reference proteome</keyword>
<comment type="caution">
    <text evidence="3">The sequence shown here is derived from an EMBL/GenBank/DDBJ whole genome shotgun (WGS) entry which is preliminary data.</text>
</comment>
<protein>
    <submittedName>
        <fullName evidence="3">Photosystem reaction center subunit H</fullName>
    </submittedName>
</protein>
<dbReference type="GO" id="GO:0019684">
    <property type="term" value="P:photosynthesis, light reaction"/>
    <property type="evidence" value="ECO:0007669"/>
    <property type="project" value="InterPro"/>
</dbReference>
<dbReference type="Gene3D" id="3.90.50.10">
    <property type="entry name" value="Photosynthetic Reaction Center, subunit H, domain 2"/>
    <property type="match status" value="1"/>
</dbReference>
<dbReference type="InterPro" id="IPR027275">
    <property type="entry name" value="PRC-brl_dom"/>
</dbReference>
<dbReference type="PANTHER" id="PTHR38463">
    <property type="entry name" value="STRESS RESPONSE PROTEIN YSNF"/>
    <property type="match status" value="1"/>
</dbReference>
<reference evidence="3 4" key="1">
    <citation type="submission" date="2014-10" db="EMBL/GenBank/DDBJ databases">
        <title>Draft genome sequence of Actinoplanes utahensis NRRL 12052.</title>
        <authorList>
            <person name="Velasco-Bucheli B."/>
            <person name="del Cerro C."/>
            <person name="Hormigo D."/>
            <person name="Garcia J.L."/>
            <person name="Acebal C."/>
            <person name="Arroyo M."/>
            <person name="de la Mata I."/>
        </authorList>
    </citation>
    <scope>NUCLEOTIDE SEQUENCE [LARGE SCALE GENOMIC DNA]</scope>
    <source>
        <strain evidence="3 4">NRRL 12052</strain>
    </source>
</reference>
<gene>
    <name evidence="3" type="ORF">MB27_03160</name>
</gene>
<sequence length="272" mass="30167">MITQEQIPTLYERDVFDRDGDRVGSVGAMWSDSAGRPTWASVRTGLFGRNESLVPLDHAELTGDRLVVPFDKAQIKDAPNIDAAADEPLADAEVEMLYRHYDMSWDESFRTAGGSAQATGEYGSIMDEDMPATTARAATGRRAAGDDAMTRSEERLNVHTEKEQVGRARLRKYVVTEQQQITVPVMHEEVRLEREPITAANRDAAYSGPAITESEHEVTLHAERPVVTTETVPVERVRLGKETVAEERTVGGAVRKEHIEAELPDEPRRTIG</sequence>
<dbReference type="Proteomes" id="UP000054537">
    <property type="component" value="Unassembled WGS sequence"/>
</dbReference>
<dbReference type="GO" id="GO:0030077">
    <property type="term" value="C:plasma membrane light-harvesting complex"/>
    <property type="evidence" value="ECO:0007669"/>
    <property type="project" value="InterPro"/>
</dbReference>
<dbReference type="Pfam" id="PF09557">
    <property type="entry name" value="DUF2382"/>
    <property type="match status" value="1"/>
</dbReference>
<name>A0A0A6UTC8_ACTUT</name>
<evidence type="ECO:0000313" key="3">
    <source>
        <dbReference type="EMBL" id="KHD78656.1"/>
    </source>
</evidence>
<evidence type="ECO:0000259" key="1">
    <source>
        <dbReference type="Pfam" id="PF05239"/>
    </source>
</evidence>
<evidence type="ECO:0000313" key="4">
    <source>
        <dbReference type="Proteomes" id="UP000054537"/>
    </source>
</evidence>
<dbReference type="AlphaFoldDB" id="A0A0A6UTC8"/>
<dbReference type="Pfam" id="PF05239">
    <property type="entry name" value="PRC"/>
    <property type="match status" value="1"/>
</dbReference>
<dbReference type="InterPro" id="IPR014747">
    <property type="entry name" value="Bac_photo_RC_H_C"/>
</dbReference>
<feature type="domain" description="PRC-barrel" evidence="1">
    <location>
        <begin position="7"/>
        <end position="74"/>
    </location>
</feature>
<dbReference type="PANTHER" id="PTHR38463:SF1">
    <property type="entry name" value="STRESS RESPONSE PROTEIN YSNF"/>
    <property type="match status" value="1"/>
</dbReference>
<dbReference type="STRING" id="1869.MB27_03160"/>
<dbReference type="InterPro" id="IPR011033">
    <property type="entry name" value="PRC_barrel-like_sf"/>
</dbReference>
<dbReference type="eggNOG" id="COG3861">
    <property type="taxonomic scope" value="Bacteria"/>
</dbReference>
<organism evidence="3 4">
    <name type="scientific">Actinoplanes utahensis</name>
    <dbReference type="NCBI Taxonomy" id="1869"/>
    <lineage>
        <taxon>Bacteria</taxon>
        <taxon>Bacillati</taxon>
        <taxon>Actinomycetota</taxon>
        <taxon>Actinomycetes</taxon>
        <taxon>Micromonosporales</taxon>
        <taxon>Micromonosporaceae</taxon>
        <taxon>Actinoplanes</taxon>
    </lineage>
</organism>
<evidence type="ECO:0000259" key="2">
    <source>
        <dbReference type="Pfam" id="PF09557"/>
    </source>
</evidence>
<dbReference type="InterPro" id="IPR052967">
    <property type="entry name" value="Stress_Response_Assoc"/>
</dbReference>
<feature type="domain" description="DUF2382" evidence="2">
    <location>
        <begin position="149"/>
        <end position="260"/>
    </location>
</feature>
<accession>A0A0A6UTC8</accession>
<dbReference type="RefSeq" id="WP_043522332.1">
    <property type="nucleotide sequence ID" value="NZ_BAABKU010000009.1"/>
</dbReference>
<proteinExistence type="predicted"/>
<dbReference type="EMBL" id="JRTT01000003">
    <property type="protein sequence ID" value="KHD78656.1"/>
    <property type="molecule type" value="Genomic_DNA"/>
</dbReference>
<dbReference type="SUPFAM" id="SSF50346">
    <property type="entry name" value="PRC-barrel domain"/>
    <property type="match status" value="1"/>
</dbReference>
<dbReference type="OrthoDB" id="3712018at2"/>
<dbReference type="InterPro" id="IPR019060">
    <property type="entry name" value="DUF2382"/>
</dbReference>